<organism evidence="4 5">
    <name type="scientific">Dictyobacter alpinus</name>
    <dbReference type="NCBI Taxonomy" id="2014873"/>
    <lineage>
        <taxon>Bacteria</taxon>
        <taxon>Bacillati</taxon>
        <taxon>Chloroflexota</taxon>
        <taxon>Ktedonobacteria</taxon>
        <taxon>Ktedonobacterales</taxon>
        <taxon>Dictyobacteraceae</taxon>
        <taxon>Dictyobacter</taxon>
    </lineage>
</organism>
<sequence length="383" mass="42602">MDKDVIAADGSHNDGVKRRTVLKLGVGVATSLAMGGTEVWSLVHDPKVAQAAAHGTPSIIGCDTWGARPPVSPVTVLNIKSKEIIIHHTEFPNTTDYSMQQAYKLAHDIQDLHMDTNGWIDTGQHFTVTRGGYILEGRHRSLEALQNGNEHIVSAHCPGLNTEAIGIENEGTYFTETPPDALLDSLEDLCVYICQQYGLNANNIFGHWDFTDTDCPGQRFYSMLPAFRRRIAWRLKQIQNIPARTWPDHRERTSGVVVQTIQYLLKNKGYTLDVSGDFDTDTDTVVRQFQTDQQIAVDGHVNNQTWEALVEPLHFGSTGDLVTALQSLLKRNGYDVTVSGTFDQATIKAVRKLQLMHFILPLGNVDLNTWCVAVGGNLHREFI</sequence>
<dbReference type="PROSITE" id="PS51318">
    <property type="entry name" value="TAT"/>
    <property type="match status" value="1"/>
</dbReference>
<dbReference type="SMART" id="SM00701">
    <property type="entry name" value="PGRP"/>
    <property type="match status" value="1"/>
</dbReference>
<dbReference type="GO" id="GO:0009253">
    <property type="term" value="P:peptidoglycan catabolic process"/>
    <property type="evidence" value="ECO:0007669"/>
    <property type="project" value="InterPro"/>
</dbReference>
<dbReference type="SMART" id="SM00644">
    <property type="entry name" value="Ami_2"/>
    <property type="match status" value="1"/>
</dbReference>
<dbReference type="AlphaFoldDB" id="A0A402BAH7"/>
<evidence type="ECO:0000313" key="5">
    <source>
        <dbReference type="Proteomes" id="UP000287171"/>
    </source>
</evidence>
<evidence type="ECO:0008006" key="6">
    <source>
        <dbReference type="Google" id="ProtNLM"/>
    </source>
</evidence>
<dbReference type="RefSeq" id="WP_126628562.1">
    <property type="nucleotide sequence ID" value="NZ_BIFT01000001.1"/>
</dbReference>
<dbReference type="EMBL" id="BIFT01000001">
    <property type="protein sequence ID" value="GCE28329.1"/>
    <property type="molecule type" value="Genomic_DNA"/>
</dbReference>
<dbReference type="Gene3D" id="1.10.101.10">
    <property type="entry name" value="PGBD-like superfamily/PGBD"/>
    <property type="match status" value="2"/>
</dbReference>
<dbReference type="Pfam" id="PF01471">
    <property type="entry name" value="PG_binding_1"/>
    <property type="match status" value="2"/>
</dbReference>
<dbReference type="PANTHER" id="PTHR11022:SF41">
    <property type="entry name" value="PEPTIDOGLYCAN-RECOGNITION PROTEIN LC-RELATED"/>
    <property type="match status" value="1"/>
</dbReference>
<dbReference type="SUPFAM" id="SSF47090">
    <property type="entry name" value="PGBD-like"/>
    <property type="match status" value="2"/>
</dbReference>
<dbReference type="InterPro" id="IPR036505">
    <property type="entry name" value="Amidase/PGRP_sf"/>
</dbReference>
<feature type="domain" description="N-acetylmuramoyl-L-alanine amidase" evidence="2">
    <location>
        <begin position="69"/>
        <end position="217"/>
    </location>
</feature>
<dbReference type="OrthoDB" id="9812621at2"/>
<dbReference type="InterPro" id="IPR036366">
    <property type="entry name" value="PGBDSf"/>
</dbReference>
<evidence type="ECO:0000313" key="4">
    <source>
        <dbReference type="EMBL" id="GCE28329.1"/>
    </source>
</evidence>
<dbReference type="Proteomes" id="UP000287171">
    <property type="component" value="Unassembled WGS sequence"/>
</dbReference>
<name>A0A402BAH7_9CHLR</name>
<proteinExistence type="inferred from homology"/>
<accession>A0A402BAH7</accession>
<dbReference type="InterPro" id="IPR036365">
    <property type="entry name" value="PGBD-like_sf"/>
</dbReference>
<keyword evidence="5" id="KW-1185">Reference proteome</keyword>
<dbReference type="CDD" id="cd06583">
    <property type="entry name" value="PGRP"/>
    <property type="match status" value="1"/>
</dbReference>
<feature type="domain" description="Peptidoglycan recognition protein family" evidence="3">
    <location>
        <begin position="57"/>
        <end position="211"/>
    </location>
</feature>
<dbReference type="Pfam" id="PF01510">
    <property type="entry name" value="Amidase_2"/>
    <property type="match status" value="1"/>
</dbReference>
<dbReference type="Gene3D" id="3.40.80.10">
    <property type="entry name" value="Peptidoglycan recognition protein-like"/>
    <property type="match status" value="1"/>
</dbReference>
<evidence type="ECO:0000259" key="2">
    <source>
        <dbReference type="SMART" id="SM00644"/>
    </source>
</evidence>
<comment type="similarity">
    <text evidence="1">Belongs to the N-acetylmuramoyl-L-alanine amidase 2 family.</text>
</comment>
<dbReference type="GO" id="GO:0008270">
    <property type="term" value="F:zinc ion binding"/>
    <property type="evidence" value="ECO:0007669"/>
    <property type="project" value="InterPro"/>
</dbReference>
<dbReference type="PANTHER" id="PTHR11022">
    <property type="entry name" value="PEPTIDOGLYCAN RECOGNITION PROTEIN"/>
    <property type="match status" value="1"/>
</dbReference>
<dbReference type="InterPro" id="IPR015510">
    <property type="entry name" value="PGRP"/>
</dbReference>
<protein>
    <recommendedName>
        <fullName evidence="6">N-acetylmuramoyl-L-alanine amidase</fullName>
    </recommendedName>
</protein>
<dbReference type="SUPFAM" id="SSF55846">
    <property type="entry name" value="N-acetylmuramoyl-L-alanine amidase-like"/>
    <property type="match status" value="1"/>
</dbReference>
<evidence type="ECO:0000256" key="1">
    <source>
        <dbReference type="ARBA" id="ARBA00007553"/>
    </source>
</evidence>
<comment type="caution">
    <text evidence="4">The sequence shown here is derived from an EMBL/GenBank/DDBJ whole genome shotgun (WGS) entry which is preliminary data.</text>
</comment>
<dbReference type="InterPro" id="IPR002477">
    <property type="entry name" value="Peptidoglycan-bd-like"/>
</dbReference>
<dbReference type="InterPro" id="IPR006619">
    <property type="entry name" value="PGRP_domain_met/bac"/>
</dbReference>
<dbReference type="InterPro" id="IPR002502">
    <property type="entry name" value="Amidase_domain"/>
</dbReference>
<gene>
    <name evidence="4" type="ORF">KDA_38130</name>
</gene>
<evidence type="ECO:0000259" key="3">
    <source>
        <dbReference type="SMART" id="SM00701"/>
    </source>
</evidence>
<reference evidence="5" key="1">
    <citation type="submission" date="2018-12" db="EMBL/GenBank/DDBJ databases">
        <title>Tengunoibacter tsumagoiensis gen. nov., sp. nov., Dictyobacter kobayashii sp. nov., D. alpinus sp. nov., and D. joshuensis sp. nov. and description of Dictyobacteraceae fam. nov. within the order Ktedonobacterales isolated from Tengu-no-mugimeshi.</title>
        <authorList>
            <person name="Wang C.M."/>
            <person name="Zheng Y."/>
            <person name="Sakai Y."/>
            <person name="Toyoda A."/>
            <person name="Minakuchi Y."/>
            <person name="Abe K."/>
            <person name="Yokota A."/>
            <person name="Yabe S."/>
        </authorList>
    </citation>
    <scope>NUCLEOTIDE SEQUENCE [LARGE SCALE GENOMIC DNA]</scope>
    <source>
        <strain evidence="5">Uno16</strain>
    </source>
</reference>
<dbReference type="GO" id="GO:0008745">
    <property type="term" value="F:N-acetylmuramoyl-L-alanine amidase activity"/>
    <property type="evidence" value="ECO:0007669"/>
    <property type="project" value="InterPro"/>
</dbReference>
<dbReference type="InterPro" id="IPR006311">
    <property type="entry name" value="TAT_signal"/>
</dbReference>